<keyword evidence="8" id="KW-1185">Reference proteome</keyword>
<evidence type="ECO:0000256" key="2">
    <source>
        <dbReference type="ARBA" id="ARBA00023015"/>
    </source>
</evidence>
<accession>A0A9W6NK61</accession>
<dbReference type="SUPFAM" id="SSF46894">
    <property type="entry name" value="C-terminal effector domain of the bipartite response regulators"/>
    <property type="match status" value="1"/>
</dbReference>
<dbReference type="SUPFAM" id="SSF48452">
    <property type="entry name" value="TPR-like"/>
    <property type="match status" value="1"/>
</dbReference>
<name>A0A9W6NK61_9ACTN</name>
<dbReference type="SMART" id="SM00862">
    <property type="entry name" value="Trans_reg_C"/>
    <property type="match status" value="1"/>
</dbReference>
<sequence>MKINLLGSLSIAHGDELVAVPSRRVRAVLALLALNAGRPLPFDQLVDELWANRPMANARNALQANVVRLRKLIESVTGRPGDRLLRTVNHGYVLEMAPADTDIHWFYDLADRGAAAVTREPQEAIGLLERSLRLWRGPALFDTLDGPRCRIEATRLNERRLGTYEDLITAKLAVGQTRQVLTELRQLTAEYPEHERFSEQLMVALYRNGRQVEALDVFHRARQQLAEDLGLEPGPAMHQLYRQILVRDSVLG</sequence>
<dbReference type="InterPro" id="IPR051677">
    <property type="entry name" value="AfsR-DnrI-RedD_regulator"/>
</dbReference>
<proteinExistence type="inferred from homology"/>
<dbReference type="Proteomes" id="UP001143480">
    <property type="component" value="Unassembled WGS sequence"/>
</dbReference>
<dbReference type="Gene3D" id="1.25.40.10">
    <property type="entry name" value="Tetratricopeptide repeat domain"/>
    <property type="match status" value="1"/>
</dbReference>
<dbReference type="RefSeq" id="WP_223094709.1">
    <property type="nucleotide sequence ID" value="NZ_BAAAXA010000001.1"/>
</dbReference>
<dbReference type="SMART" id="SM01043">
    <property type="entry name" value="BTAD"/>
    <property type="match status" value="1"/>
</dbReference>
<dbReference type="GO" id="GO:0006355">
    <property type="term" value="P:regulation of DNA-templated transcription"/>
    <property type="evidence" value="ECO:0007669"/>
    <property type="project" value="InterPro"/>
</dbReference>
<evidence type="ECO:0000313" key="7">
    <source>
        <dbReference type="EMBL" id="GLL00610.1"/>
    </source>
</evidence>
<dbReference type="Gene3D" id="1.10.10.10">
    <property type="entry name" value="Winged helix-like DNA-binding domain superfamily/Winged helix DNA-binding domain"/>
    <property type="match status" value="1"/>
</dbReference>
<feature type="domain" description="OmpR/PhoB-type" evidence="6">
    <location>
        <begin position="1"/>
        <end position="96"/>
    </location>
</feature>
<dbReference type="PANTHER" id="PTHR35807">
    <property type="entry name" value="TRANSCRIPTIONAL REGULATOR REDD-RELATED"/>
    <property type="match status" value="1"/>
</dbReference>
<dbReference type="AlphaFoldDB" id="A0A9W6NK61"/>
<dbReference type="Pfam" id="PF00486">
    <property type="entry name" value="Trans_reg_C"/>
    <property type="match status" value="1"/>
</dbReference>
<dbReference type="EMBL" id="BSFP01000009">
    <property type="protein sequence ID" value="GLL00610.1"/>
    <property type="molecule type" value="Genomic_DNA"/>
</dbReference>
<reference evidence="7" key="2">
    <citation type="submission" date="2023-01" db="EMBL/GenBank/DDBJ databases">
        <authorList>
            <person name="Sun Q."/>
            <person name="Evtushenko L."/>
        </authorList>
    </citation>
    <scope>NUCLEOTIDE SEQUENCE</scope>
    <source>
        <strain evidence="7">VKM Ac-1321</strain>
    </source>
</reference>
<evidence type="ECO:0000256" key="5">
    <source>
        <dbReference type="PROSITE-ProRule" id="PRU01091"/>
    </source>
</evidence>
<dbReference type="InterPro" id="IPR016032">
    <property type="entry name" value="Sig_transdc_resp-reg_C-effctor"/>
</dbReference>
<organism evidence="7 8">
    <name type="scientific">Dactylosporangium matsuzakiense</name>
    <dbReference type="NCBI Taxonomy" id="53360"/>
    <lineage>
        <taxon>Bacteria</taxon>
        <taxon>Bacillati</taxon>
        <taxon>Actinomycetota</taxon>
        <taxon>Actinomycetes</taxon>
        <taxon>Micromonosporales</taxon>
        <taxon>Micromonosporaceae</taxon>
        <taxon>Dactylosporangium</taxon>
    </lineage>
</organism>
<evidence type="ECO:0000256" key="4">
    <source>
        <dbReference type="ARBA" id="ARBA00023163"/>
    </source>
</evidence>
<feature type="DNA-binding region" description="OmpR/PhoB-type" evidence="5">
    <location>
        <begin position="1"/>
        <end position="96"/>
    </location>
</feature>
<dbReference type="InterPro" id="IPR001867">
    <property type="entry name" value="OmpR/PhoB-type_DNA-bd"/>
</dbReference>
<dbReference type="InterPro" id="IPR011990">
    <property type="entry name" value="TPR-like_helical_dom_sf"/>
</dbReference>
<keyword evidence="4" id="KW-0804">Transcription</keyword>
<dbReference type="CDD" id="cd15831">
    <property type="entry name" value="BTAD"/>
    <property type="match status" value="1"/>
</dbReference>
<reference evidence="7" key="1">
    <citation type="journal article" date="2014" name="Int. J. Syst. Evol. Microbiol.">
        <title>Complete genome sequence of Corynebacterium casei LMG S-19264T (=DSM 44701T), isolated from a smear-ripened cheese.</title>
        <authorList>
            <consortium name="US DOE Joint Genome Institute (JGI-PGF)"/>
            <person name="Walter F."/>
            <person name="Albersmeier A."/>
            <person name="Kalinowski J."/>
            <person name="Ruckert C."/>
        </authorList>
    </citation>
    <scope>NUCLEOTIDE SEQUENCE</scope>
    <source>
        <strain evidence="7">VKM Ac-1321</strain>
    </source>
</reference>
<comment type="caution">
    <text evidence="7">The sequence shown here is derived from an EMBL/GenBank/DDBJ whole genome shotgun (WGS) entry which is preliminary data.</text>
</comment>
<evidence type="ECO:0000256" key="1">
    <source>
        <dbReference type="ARBA" id="ARBA00005820"/>
    </source>
</evidence>
<keyword evidence="2" id="KW-0805">Transcription regulation</keyword>
<dbReference type="InterPro" id="IPR036388">
    <property type="entry name" value="WH-like_DNA-bd_sf"/>
</dbReference>
<dbReference type="GO" id="GO:0000160">
    <property type="term" value="P:phosphorelay signal transduction system"/>
    <property type="evidence" value="ECO:0007669"/>
    <property type="project" value="InterPro"/>
</dbReference>
<protein>
    <submittedName>
        <fullName evidence="7">SARP family transcriptional regulator</fullName>
    </submittedName>
</protein>
<evidence type="ECO:0000256" key="3">
    <source>
        <dbReference type="ARBA" id="ARBA00023125"/>
    </source>
</evidence>
<evidence type="ECO:0000313" key="8">
    <source>
        <dbReference type="Proteomes" id="UP001143480"/>
    </source>
</evidence>
<dbReference type="InterPro" id="IPR005158">
    <property type="entry name" value="BTAD"/>
</dbReference>
<dbReference type="Pfam" id="PF03704">
    <property type="entry name" value="BTAD"/>
    <property type="match status" value="1"/>
</dbReference>
<dbReference type="GO" id="GO:0003677">
    <property type="term" value="F:DNA binding"/>
    <property type="evidence" value="ECO:0007669"/>
    <property type="project" value="UniProtKB-UniRule"/>
</dbReference>
<gene>
    <name evidence="7" type="ORF">GCM10017581_023510</name>
</gene>
<evidence type="ECO:0000259" key="6">
    <source>
        <dbReference type="PROSITE" id="PS51755"/>
    </source>
</evidence>
<dbReference type="PROSITE" id="PS51755">
    <property type="entry name" value="OMPR_PHOB"/>
    <property type="match status" value="1"/>
</dbReference>
<keyword evidence="3 5" id="KW-0238">DNA-binding</keyword>
<comment type="similarity">
    <text evidence="1">Belongs to the AfsR/DnrI/RedD regulatory family.</text>
</comment>
<dbReference type="PANTHER" id="PTHR35807:SF1">
    <property type="entry name" value="TRANSCRIPTIONAL REGULATOR REDD"/>
    <property type="match status" value="1"/>
</dbReference>